<feature type="transmembrane region" description="Helical" evidence="8">
    <location>
        <begin position="153"/>
        <end position="175"/>
    </location>
</feature>
<feature type="region of interest" description="Disordered" evidence="7">
    <location>
        <begin position="1"/>
        <end position="22"/>
    </location>
</feature>
<dbReference type="PROSITE" id="PS50850">
    <property type="entry name" value="MFS"/>
    <property type="match status" value="1"/>
</dbReference>
<dbReference type="GO" id="GO:0022857">
    <property type="term" value="F:transmembrane transporter activity"/>
    <property type="evidence" value="ECO:0007669"/>
    <property type="project" value="InterPro"/>
</dbReference>
<evidence type="ECO:0000256" key="7">
    <source>
        <dbReference type="SAM" id="MobiDB-lite"/>
    </source>
</evidence>
<keyword evidence="6 8" id="KW-0472">Membrane</keyword>
<dbReference type="InterPro" id="IPR020846">
    <property type="entry name" value="MFS_dom"/>
</dbReference>
<dbReference type="PROSITE" id="PS00216">
    <property type="entry name" value="SUGAR_TRANSPORT_1"/>
    <property type="match status" value="1"/>
</dbReference>
<dbReference type="PANTHER" id="PTHR43124">
    <property type="entry name" value="PURINE EFFLUX PUMP PBUE"/>
    <property type="match status" value="1"/>
</dbReference>
<proteinExistence type="inferred from homology"/>
<feature type="compositionally biased region" description="Basic residues" evidence="7">
    <location>
        <begin position="1"/>
        <end position="10"/>
    </location>
</feature>
<evidence type="ECO:0000256" key="1">
    <source>
        <dbReference type="ARBA" id="ARBA00004651"/>
    </source>
</evidence>
<feature type="transmembrane region" description="Helical" evidence="8">
    <location>
        <begin position="117"/>
        <end position="141"/>
    </location>
</feature>
<dbReference type="CDD" id="cd17325">
    <property type="entry name" value="MFS_MdtG_SLC18_like"/>
    <property type="match status" value="1"/>
</dbReference>
<comment type="similarity">
    <text evidence="2">Belongs to the major facilitator superfamily. TCR/Tet family.</text>
</comment>
<comment type="caution">
    <text evidence="10">The sequence shown here is derived from an EMBL/GenBank/DDBJ whole genome shotgun (WGS) entry which is preliminary data.</text>
</comment>
<evidence type="ECO:0000313" key="11">
    <source>
        <dbReference type="Proteomes" id="UP000053171"/>
    </source>
</evidence>
<evidence type="ECO:0000256" key="6">
    <source>
        <dbReference type="ARBA" id="ARBA00023136"/>
    </source>
</evidence>
<dbReference type="Pfam" id="PF07690">
    <property type="entry name" value="MFS_1"/>
    <property type="match status" value="2"/>
</dbReference>
<comment type="subcellular location">
    <subcellularLocation>
        <location evidence="1">Cell membrane</location>
        <topology evidence="1">Multi-pass membrane protein</topology>
    </subcellularLocation>
</comment>
<dbReference type="GeneID" id="61263766"/>
<feature type="transmembrane region" description="Helical" evidence="8">
    <location>
        <begin position="258"/>
        <end position="282"/>
    </location>
</feature>
<evidence type="ECO:0000259" key="9">
    <source>
        <dbReference type="PROSITE" id="PS50850"/>
    </source>
</evidence>
<dbReference type="InterPro" id="IPR036259">
    <property type="entry name" value="MFS_trans_sf"/>
</dbReference>
<name>A0A199NTM0_9MICC</name>
<sequence length="409" mass="41304">MPRHLPFRRRPPAEDPQTDRTPVPQDLKVMIVAAFVIAVGYGLVAPVLPQFAASFGVGAAASGAVISAFALMRVAGAPAAGPLVSRFGERAVYLWGLGIVAGSSLATAFAPSYPLLLVLRGIGGVGSVMFTVSAMGLIARLSPPGIRGRVSGYYATAFLTGNIMGPVIGAAAAALGLRAPFAIYAAALAVAIAVAAWKLRPTAPTTDTGSIPLPMRIREAWARPTYRALLVSSFANGWTNLGARVAIIPLLGAAVAGAYGASVAGIALAVLAAGAAISQIFLAGTSDRIGRRPVMLTGLLAAAGLTALTGVVPGPWALWGVCLLTGICTGFYAPAQQAALADVVGTRRSGGAVMALFQASSDVGQILAPVLLGAVVDAAGFSPAFLISAALLVLALLAWLPRTAEPARP</sequence>
<dbReference type="GO" id="GO:0005886">
    <property type="term" value="C:plasma membrane"/>
    <property type="evidence" value="ECO:0007669"/>
    <property type="project" value="UniProtKB-SubCell"/>
</dbReference>
<evidence type="ECO:0000256" key="4">
    <source>
        <dbReference type="ARBA" id="ARBA00022692"/>
    </source>
</evidence>
<accession>A0A199NTM0</accession>
<dbReference type="RefSeq" id="WP_064725417.1">
    <property type="nucleotide sequence ID" value="NZ_CP065738.1"/>
</dbReference>
<dbReference type="InterPro" id="IPR005829">
    <property type="entry name" value="Sugar_transporter_CS"/>
</dbReference>
<feature type="transmembrane region" description="Helical" evidence="8">
    <location>
        <begin position="220"/>
        <end position="238"/>
    </location>
</feature>
<evidence type="ECO:0000256" key="5">
    <source>
        <dbReference type="ARBA" id="ARBA00022989"/>
    </source>
</evidence>
<dbReference type="AlphaFoldDB" id="A0A199NTM0"/>
<feature type="transmembrane region" description="Helical" evidence="8">
    <location>
        <begin position="27"/>
        <end position="45"/>
    </location>
</feature>
<organism evidence="10 11">
    <name type="scientific">Rothia kristinae</name>
    <dbReference type="NCBI Taxonomy" id="37923"/>
    <lineage>
        <taxon>Bacteria</taxon>
        <taxon>Bacillati</taxon>
        <taxon>Actinomycetota</taxon>
        <taxon>Actinomycetes</taxon>
        <taxon>Micrococcales</taxon>
        <taxon>Micrococcaceae</taxon>
        <taxon>Rothia</taxon>
    </lineage>
</organism>
<feature type="transmembrane region" description="Helical" evidence="8">
    <location>
        <begin position="294"/>
        <end position="311"/>
    </location>
</feature>
<dbReference type="InterPro" id="IPR001958">
    <property type="entry name" value="Tet-R_TetA/multi-R_MdtG-like"/>
</dbReference>
<dbReference type="PRINTS" id="PR01035">
    <property type="entry name" value="TCRTETA"/>
</dbReference>
<feature type="transmembrane region" description="Helical" evidence="8">
    <location>
        <begin position="51"/>
        <end position="71"/>
    </location>
</feature>
<keyword evidence="11" id="KW-1185">Reference proteome</keyword>
<keyword evidence="5 8" id="KW-1133">Transmembrane helix</keyword>
<feature type="transmembrane region" description="Helical" evidence="8">
    <location>
        <begin position="181"/>
        <end position="199"/>
    </location>
</feature>
<protein>
    <recommendedName>
        <fullName evidence="9">Major facilitator superfamily (MFS) profile domain-containing protein</fullName>
    </recommendedName>
</protein>
<dbReference type="Proteomes" id="UP000053171">
    <property type="component" value="Unassembled WGS sequence"/>
</dbReference>
<dbReference type="SUPFAM" id="SSF103473">
    <property type="entry name" value="MFS general substrate transporter"/>
    <property type="match status" value="1"/>
</dbReference>
<reference evidence="10" key="1">
    <citation type="submission" date="2016-06" db="EMBL/GenBank/DDBJ databases">
        <title>Identification of putative biosynthetic pathways for the production of bioactive secondary metabolites by the marine actinomycete Kocuria kristinae RUTW2-3.</title>
        <authorList>
            <person name="Waterworth S.C."/>
            <person name="Walmsley T.A."/>
            <person name="Matongo T."/>
            <person name="Davies-Coleman M.T."/>
            <person name="Dorrington R.A."/>
        </authorList>
    </citation>
    <scope>NUCLEOTIDE SEQUENCE [LARGE SCALE GENOMIC DNA]</scope>
    <source>
        <strain evidence="10">RUTW2-3</strain>
    </source>
</reference>
<evidence type="ECO:0000256" key="3">
    <source>
        <dbReference type="ARBA" id="ARBA00022475"/>
    </source>
</evidence>
<keyword evidence="4 8" id="KW-0812">Transmembrane</keyword>
<keyword evidence="3" id="KW-1003">Cell membrane</keyword>
<dbReference type="EMBL" id="LJBJ02000010">
    <property type="protein sequence ID" value="OAX51943.1"/>
    <property type="molecule type" value="Genomic_DNA"/>
</dbReference>
<evidence type="ECO:0000256" key="2">
    <source>
        <dbReference type="ARBA" id="ARBA00007520"/>
    </source>
</evidence>
<feature type="domain" description="Major facilitator superfamily (MFS) profile" evidence="9">
    <location>
        <begin position="26"/>
        <end position="407"/>
    </location>
</feature>
<dbReference type="Gene3D" id="1.20.1250.20">
    <property type="entry name" value="MFS general substrate transporter like domains"/>
    <property type="match status" value="2"/>
</dbReference>
<dbReference type="PANTHER" id="PTHR43124:SF3">
    <property type="entry name" value="CHLORAMPHENICOL EFFLUX PUMP RV0191"/>
    <property type="match status" value="1"/>
</dbReference>
<feature type="transmembrane region" description="Helical" evidence="8">
    <location>
        <begin position="92"/>
        <end position="111"/>
    </location>
</feature>
<feature type="transmembrane region" description="Helical" evidence="8">
    <location>
        <begin position="381"/>
        <end position="400"/>
    </location>
</feature>
<dbReference type="InterPro" id="IPR011701">
    <property type="entry name" value="MFS"/>
</dbReference>
<dbReference type="InterPro" id="IPR050189">
    <property type="entry name" value="MFS_Efflux_Transporters"/>
</dbReference>
<evidence type="ECO:0000313" key="10">
    <source>
        <dbReference type="EMBL" id="OAX51943.1"/>
    </source>
</evidence>
<evidence type="ECO:0000256" key="8">
    <source>
        <dbReference type="SAM" id="Phobius"/>
    </source>
</evidence>
<gene>
    <name evidence="10" type="ORF">AN277_0206345</name>
</gene>